<accession>L8XWP3</accession>
<proteinExistence type="predicted"/>
<evidence type="ECO:0000313" key="1">
    <source>
        <dbReference type="EMBL" id="ELV07229.1"/>
    </source>
</evidence>
<gene>
    <name evidence="1" type="ORF">F387_01952</name>
</gene>
<keyword evidence="2" id="KW-1185">Reference proteome</keyword>
<protein>
    <submittedName>
        <fullName evidence="1">Uncharacterized protein</fullName>
    </submittedName>
</protein>
<sequence>MNQRGITQDMIDFTLNFGEVTNDKWFTNKKILQDSIRQFEQQIKTAKRLLDKGGIVVVSEYESLITAYHFDSARYNY</sequence>
<dbReference type="AlphaFoldDB" id="L8XWP3"/>
<dbReference type="EMBL" id="AOBV01000016">
    <property type="protein sequence ID" value="ELV07229.1"/>
    <property type="molecule type" value="Genomic_DNA"/>
</dbReference>
<comment type="caution">
    <text evidence="1">The sequence shown here is derived from an EMBL/GenBank/DDBJ whole genome shotgun (WGS) entry which is preliminary data.</text>
</comment>
<evidence type="ECO:0000313" key="2">
    <source>
        <dbReference type="Proteomes" id="UP000011617"/>
    </source>
</evidence>
<reference evidence="1 2" key="1">
    <citation type="journal article" date="2013" name="Genome Announc.">
        <title>Complete Genome Sequence of Wohlfahrtiimonas chitiniclastica Strain SH04, Isolated from Chrysomya megacephala Collected from Pudong International Airport in China.</title>
        <authorList>
            <person name="Cao X.M."/>
            <person name="Chen T."/>
            <person name="Xu L.Z."/>
            <person name="Yao L.S."/>
            <person name="Qi J."/>
            <person name="Zhang X.L."/>
            <person name="Yan Q.L."/>
            <person name="Deng Y.H."/>
            <person name="Guo T.Y."/>
            <person name="Wang J."/>
            <person name="Hu K.X."/>
            <person name="Xu B.L."/>
        </authorList>
    </citation>
    <scope>NUCLEOTIDE SEQUENCE [LARGE SCALE GENOMIC DNA]</scope>
    <source>
        <strain evidence="1 2">SH04</strain>
    </source>
</reference>
<dbReference type="HOGENOM" id="CLU_181380_1_0_6"/>
<dbReference type="PATRIC" id="fig|1261130.3.peg.1875"/>
<name>L8XWP3_9GAMM</name>
<dbReference type="Proteomes" id="UP000011617">
    <property type="component" value="Unassembled WGS sequence"/>
</dbReference>
<organism evidence="1 2">
    <name type="scientific">Wohlfahrtiimonas chitiniclastica SH04</name>
    <dbReference type="NCBI Taxonomy" id="1261130"/>
    <lineage>
        <taxon>Bacteria</taxon>
        <taxon>Pseudomonadati</taxon>
        <taxon>Pseudomonadota</taxon>
        <taxon>Gammaproteobacteria</taxon>
        <taxon>Cardiobacteriales</taxon>
        <taxon>Ignatzschineriaceae</taxon>
        <taxon>Wohlfahrtiimonas</taxon>
    </lineage>
</organism>